<feature type="region of interest" description="Disordered" evidence="10">
    <location>
        <begin position="254"/>
        <end position="321"/>
    </location>
</feature>
<dbReference type="InterPro" id="IPR008271">
    <property type="entry name" value="Ser/Thr_kinase_AS"/>
</dbReference>
<dbReference type="SUPFAM" id="SSF56112">
    <property type="entry name" value="Protein kinase-like (PK-like)"/>
    <property type="match status" value="1"/>
</dbReference>
<dbReference type="InterPro" id="IPR051180">
    <property type="entry name" value="IKK"/>
</dbReference>
<feature type="compositionally biased region" description="Low complexity" evidence="10">
    <location>
        <begin position="264"/>
        <end position="279"/>
    </location>
</feature>
<protein>
    <recommendedName>
        <fullName evidence="2">IkappaB kinase</fullName>
        <ecNumber evidence="2">2.7.11.10</ecNumber>
    </recommendedName>
</protein>
<evidence type="ECO:0000256" key="10">
    <source>
        <dbReference type="SAM" id="MobiDB-lite"/>
    </source>
</evidence>
<keyword evidence="11" id="KW-0812">Transmembrane</keyword>
<comment type="catalytic activity">
    <reaction evidence="9">
        <text>L-seryl-[I-kappa-B protein] + ATP = O-phospho-L-seryl-[I-kappa-B protein] + ADP + H(+)</text>
        <dbReference type="Rhea" id="RHEA:19073"/>
        <dbReference type="Rhea" id="RHEA-COMP:13698"/>
        <dbReference type="Rhea" id="RHEA-COMP:13699"/>
        <dbReference type="ChEBI" id="CHEBI:15378"/>
        <dbReference type="ChEBI" id="CHEBI:29999"/>
        <dbReference type="ChEBI" id="CHEBI:30616"/>
        <dbReference type="ChEBI" id="CHEBI:83421"/>
        <dbReference type="ChEBI" id="CHEBI:456216"/>
        <dbReference type="EC" id="2.7.11.10"/>
    </reaction>
</comment>
<dbReference type="GO" id="GO:0008384">
    <property type="term" value="F:IkappaB kinase activity"/>
    <property type="evidence" value="ECO:0007669"/>
    <property type="project" value="UniProtKB-EC"/>
</dbReference>
<dbReference type="Gene3D" id="3.40.50.300">
    <property type="entry name" value="P-loop containing nucleotide triphosphate hydrolases"/>
    <property type="match status" value="1"/>
</dbReference>
<dbReference type="PANTHER" id="PTHR22969">
    <property type="entry name" value="IKB KINASE"/>
    <property type="match status" value="1"/>
</dbReference>
<comment type="subcellular location">
    <subcellularLocation>
        <location evidence="1">Cytoplasm</location>
    </subcellularLocation>
</comment>
<keyword evidence="11" id="KW-1133">Transmembrane helix</keyword>
<evidence type="ECO:0000313" key="14">
    <source>
        <dbReference type="Proteomes" id="UP000663854"/>
    </source>
</evidence>
<evidence type="ECO:0000256" key="9">
    <source>
        <dbReference type="ARBA" id="ARBA00048789"/>
    </source>
</evidence>
<evidence type="ECO:0000313" key="13">
    <source>
        <dbReference type="EMBL" id="CAF0719273.1"/>
    </source>
</evidence>
<dbReference type="Pfam" id="PF00069">
    <property type="entry name" value="Pkinase"/>
    <property type="match status" value="1"/>
</dbReference>
<keyword evidence="3" id="KW-0963">Cytoplasm</keyword>
<dbReference type="GO" id="GO:0045944">
    <property type="term" value="P:positive regulation of transcription by RNA polymerase II"/>
    <property type="evidence" value="ECO:0007669"/>
    <property type="project" value="TreeGrafter"/>
</dbReference>
<keyword evidence="7" id="KW-0418">Kinase</keyword>
<evidence type="ECO:0000256" key="11">
    <source>
        <dbReference type="SAM" id="Phobius"/>
    </source>
</evidence>
<dbReference type="InterPro" id="IPR011009">
    <property type="entry name" value="Kinase-like_dom_sf"/>
</dbReference>
<dbReference type="SUPFAM" id="SSF52540">
    <property type="entry name" value="P-loop containing nucleoside triphosphate hydrolases"/>
    <property type="match status" value="1"/>
</dbReference>
<feature type="transmembrane region" description="Helical" evidence="11">
    <location>
        <begin position="637"/>
        <end position="656"/>
    </location>
</feature>
<dbReference type="AlphaFoldDB" id="A0A813MC36"/>
<name>A0A813MC36_9BILA</name>
<dbReference type="EC" id="2.7.11.10" evidence="2"/>
<dbReference type="GO" id="GO:0005524">
    <property type="term" value="F:ATP binding"/>
    <property type="evidence" value="ECO:0007669"/>
    <property type="project" value="UniProtKB-KW"/>
</dbReference>
<keyword evidence="5" id="KW-0808">Transferase</keyword>
<comment type="caution">
    <text evidence="13">The sequence shown here is derived from an EMBL/GenBank/DDBJ whole genome shotgun (WGS) entry which is preliminary data.</text>
</comment>
<evidence type="ECO:0000256" key="1">
    <source>
        <dbReference type="ARBA" id="ARBA00004496"/>
    </source>
</evidence>
<evidence type="ECO:0000259" key="12">
    <source>
        <dbReference type="PROSITE" id="PS50011"/>
    </source>
</evidence>
<sequence length="676" mass="73124">MAEGLFPSETANDPEEERRLCYLGFTRAREVLYLSYPNQFNNIALEPSRYLFDAALVGEGMEILQANAVLPATPVANAAMAQAAALAEQEAREAELKAQHAAIKAQQEAQRQQQEENQKAQQAAALKAQQELVAAQQKAQQAAALKAQQEEQEQQLRAQHEAAVRAQKAANEKIEADKKAHDALRMQQEQLLQAQHEAALKAEQEQQSRAQKEQLMRMQQEQQQLQLAKQQAELKAQQEQQIYLQQQMSLRSQQDERMRLQQEAQLRSQEQAQKQAQQEIELRSHHEAQVRARLEAAQKQQQEERLRNQPAQPQMPPQIDPNDLQKQIVLEAAQIAQFAQAEEEAQAAAQAAAQASVHETVQSSALAAMEAVAQAEAEAAAQAQAQAAAQAASDAAAQAALQAEIDAAEQAASLQVLRQLQQGLPVEDSETAAIASQTGFGQPSLIPPMPTHLEAEVVPEAPVVAPTKGKGKGKKKGKGQTEEVASTPVVDAGVPPTSVVDDSTKTEENVGLPPMAAQPAYGLDFFDPVSAPPTSQPVYQPQPQELPAHGQAQAPQPESPYQAPTVPIPSPTFKPVVPAQSQVCAGLAYAHEHDIVHRDIKPANIVLQEVEPGVISAKIVDFGIAKLTGLGDGDKQAALAAVIGVLLLGGVTYYFVSKNMVSRNTNDDAKQAKQAQ</sequence>
<dbReference type="PANTHER" id="PTHR22969:SF17">
    <property type="entry name" value="INHIBITOR OF NUCLEAR FACTOR KAPPA-B KINASE SUBUNIT BETA"/>
    <property type="match status" value="1"/>
</dbReference>
<keyword evidence="8" id="KW-0067">ATP-binding</keyword>
<feature type="region of interest" description="Disordered" evidence="10">
    <location>
        <begin position="152"/>
        <end position="174"/>
    </location>
</feature>
<evidence type="ECO:0000256" key="3">
    <source>
        <dbReference type="ARBA" id="ARBA00022490"/>
    </source>
</evidence>
<proteinExistence type="predicted"/>
<dbReference type="PROSITE" id="PS50011">
    <property type="entry name" value="PROTEIN_KINASE_DOM"/>
    <property type="match status" value="1"/>
</dbReference>
<dbReference type="GO" id="GO:0008385">
    <property type="term" value="C:IkappaB kinase complex"/>
    <property type="evidence" value="ECO:0007669"/>
    <property type="project" value="TreeGrafter"/>
</dbReference>
<feature type="compositionally biased region" description="Basic and acidic residues" evidence="10">
    <location>
        <begin position="280"/>
        <end position="307"/>
    </location>
</feature>
<keyword evidence="4" id="KW-0723">Serine/threonine-protein kinase</keyword>
<organism evidence="13 14">
    <name type="scientific">Rotaria sordida</name>
    <dbReference type="NCBI Taxonomy" id="392033"/>
    <lineage>
        <taxon>Eukaryota</taxon>
        <taxon>Metazoa</taxon>
        <taxon>Spiralia</taxon>
        <taxon>Gnathifera</taxon>
        <taxon>Rotifera</taxon>
        <taxon>Eurotatoria</taxon>
        <taxon>Bdelloidea</taxon>
        <taxon>Philodinida</taxon>
        <taxon>Philodinidae</taxon>
        <taxon>Rotaria</taxon>
    </lineage>
</organism>
<evidence type="ECO:0000256" key="8">
    <source>
        <dbReference type="ARBA" id="ARBA00022840"/>
    </source>
</evidence>
<evidence type="ECO:0000256" key="7">
    <source>
        <dbReference type="ARBA" id="ARBA00022777"/>
    </source>
</evidence>
<dbReference type="InterPro" id="IPR027417">
    <property type="entry name" value="P-loop_NTPase"/>
</dbReference>
<gene>
    <name evidence="13" type="ORF">PYM288_LOCUS7</name>
</gene>
<dbReference type="GO" id="GO:0033209">
    <property type="term" value="P:tumor necrosis factor-mediated signaling pathway"/>
    <property type="evidence" value="ECO:0007669"/>
    <property type="project" value="TreeGrafter"/>
</dbReference>
<dbReference type="Proteomes" id="UP000663854">
    <property type="component" value="Unassembled WGS sequence"/>
</dbReference>
<accession>A0A813MC36</accession>
<dbReference type="PROSITE" id="PS00108">
    <property type="entry name" value="PROTEIN_KINASE_ST"/>
    <property type="match status" value="1"/>
</dbReference>
<dbReference type="InterPro" id="IPR000719">
    <property type="entry name" value="Prot_kinase_dom"/>
</dbReference>
<keyword evidence="11" id="KW-0472">Membrane</keyword>
<keyword evidence="6" id="KW-0547">Nucleotide-binding</keyword>
<dbReference type="Gene3D" id="1.10.510.10">
    <property type="entry name" value="Transferase(Phosphotransferase) domain 1"/>
    <property type="match status" value="1"/>
</dbReference>
<evidence type="ECO:0000256" key="4">
    <source>
        <dbReference type="ARBA" id="ARBA00022527"/>
    </source>
</evidence>
<dbReference type="EMBL" id="CAJNOH010000001">
    <property type="protein sequence ID" value="CAF0719273.1"/>
    <property type="molecule type" value="Genomic_DNA"/>
</dbReference>
<feature type="region of interest" description="Disordered" evidence="10">
    <location>
        <begin position="461"/>
        <end position="513"/>
    </location>
</feature>
<evidence type="ECO:0000256" key="6">
    <source>
        <dbReference type="ARBA" id="ARBA00022741"/>
    </source>
</evidence>
<feature type="region of interest" description="Disordered" evidence="10">
    <location>
        <begin position="526"/>
        <end position="567"/>
    </location>
</feature>
<evidence type="ECO:0000256" key="5">
    <source>
        <dbReference type="ARBA" id="ARBA00022679"/>
    </source>
</evidence>
<evidence type="ECO:0000256" key="2">
    <source>
        <dbReference type="ARBA" id="ARBA00012442"/>
    </source>
</evidence>
<reference evidence="13" key="1">
    <citation type="submission" date="2021-02" db="EMBL/GenBank/DDBJ databases">
        <authorList>
            <person name="Nowell W R."/>
        </authorList>
    </citation>
    <scope>NUCLEOTIDE SEQUENCE</scope>
</reference>
<feature type="domain" description="Protein kinase" evidence="12">
    <location>
        <begin position="414"/>
        <end position="676"/>
    </location>
</feature>
<feature type="compositionally biased region" description="Basic residues" evidence="10">
    <location>
        <begin position="469"/>
        <end position="478"/>
    </location>
</feature>